<sequence>MSFQSPISKCSIIVPTLGRLEGFQYANGVQQYCGIPYASLEKRWTRSQLTTRWPNDYHDGTKLGSDCPRPITEGDDSDDLVPVPPTPHFAEPPTDELSGLVMNVVLPCAPGSQKFPVMVYVHGGSLLYGGANLAIFDGVNLVAHSKQVGKPIVYVNFNYRIGLGGFLASAVIQQELQRDGHHGCGNFGFTDQQVAFEWVQRYIGDLGGNPDQVTAVGESAGGISISNQMVAAHPPRFHRAVCMSGLSVSIPAWSLSQHEKLFQAVCRHFNINPSQSDVLSCLRRIPQQELANATPIIQGVLSGTGNPCLDGWFYGQDPREIHEPPQWIEGLILGDTYHEGIIFHLNLLGDSFASIQETLNQHMLPNETDKVLSEYQIRSDLPQDILLSLVEHMCGDAIFKIPNYATQLASVRLANEKAIFRYHFDQRSRLKNALEGTAYHAHELLYLFGNLDNELSTEERAMARSFAEAWVKFTYGQSPWEGLPRHWKIWGPKSVQAMRPEEEDEQARSYLRMKRLLTMDNGETWKRWLKGVDALVNKRMNIGKNYLS</sequence>
<protein>
    <submittedName>
        <fullName evidence="4">Alpha/Beta hydrolase protein</fullName>
    </submittedName>
</protein>
<dbReference type="AlphaFoldDB" id="A0A5N7BKZ3"/>
<dbReference type="OrthoDB" id="6846267at2759"/>
<evidence type="ECO:0000259" key="3">
    <source>
        <dbReference type="Pfam" id="PF00135"/>
    </source>
</evidence>
<accession>A0A5N7BKZ3</accession>
<dbReference type="InterPro" id="IPR002018">
    <property type="entry name" value="CarbesteraseB"/>
</dbReference>
<name>A0A5N7BKZ3_9EURO</name>
<keyword evidence="5" id="KW-1185">Reference proteome</keyword>
<evidence type="ECO:0000256" key="2">
    <source>
        <dbReference type="ARBA" id="ARBA00022801"/>
    </source>
</evidence>
<proteinExistence type="inferred from homology"/>
<dbReference type="Proteomes" id="UP000326198">
    <property type="component" value="Unassembled WGS sequence"/>
</dbReference>
<gene>
    <name evidence="4" type="ORF">BDV26DRAFT_299389</name>
</gene>
<dbReference type="InterPro" id="IPR029058">
    <property type="entry name" value="AB_hydrolase_fold"/>
</dbReference>
<dbReference type="Pfam" id="PF00135">
    <property type="entry name" value="COesterase"/>
    <property type="match status" value="1"/>
</dbReference>
<dbReference type="EMBL" id="ML736162">
    <property type="protein sequence ID" value="KAE8382455.1"/>
    <property type="molecule type" value="Genomic_DNA"/>
</dbReference>
<dbReference type="PANTHER" id="PTHR43142:SF1">
    <property type="entry name" value="CARBOXYLIC ESTER HYDROLASE"/>
    <property type="match status" value="1"/>
</dbReference>
<dbReference type="PANTHER" id="PTHR43142">
    <property type="entry name" value="CARBOXYLIC ESTER HYDROLASE"/>
    <property type="match status" value="1"/>
</dbReference>
<comment type="similarity">
    <text evidence="1">Belongs to the type-B carboxylesterase/lipase family.</text>
</comment>
<feature type="domain" description="Carboxylesterase type B" evidence="3">
    <location>
        <begin position="16"/>
        <end position="512"/>
    </location>
</feature>
<keyword evidence="2 4" id="KW-0378">Hydrolase</keyword>
<evidence type="ECO:0000313" key="5">
    <source>
        <dbReference type="Proteomes" id="UP000326198"/>
    </source>
</evidence>
<dbReference type="SUPFAM" id="SSF53474">
    <property type="entry name" value="alpha/beta-Hydrolases"/>
    <property type="match status" value="1"/>
</dbReference>
<evidence type="ECO:0000313" key="4">
    <source>
        <dbReference type="EMBL" id="KAE8382455.1"/>
    </source>
</evidence>
<dbReference type="Gene3D" id="3.40.50.1820">
    <property type="entry name" value="alpha/beta hydrolase"/>
    <property type="match status" value="1"/>
</dbReference>
<evidence type="ECO:0000256" key="1">
    <source>
        <dbReference type="ARBA" id="ARBA00005964"/>
    </source>
</evidence>
<reference evidence="4 5" key="1">
    <citation type="submission" date="2019-04" db="EMBL/GenBank/DDBJ databases">
        <title>Friends and foes A comparative genomics studyof 23 Aspergillus species from section Flavi.</title>
        <authorList>
            <consortium name="DOE Joint Genome Institute"/>
            <person name="Kjaerbolling I."/>
            <person name="Vesth T."/>
            <person name="Frisvad J.C."/>
            <person name="Nybo J.L."/>
            <person name="Theobald S."/>
            <person name="Kildgaard S."/>
            <person name="Isbrandt T."/>
            <person name="Kuo A."/>
            <person name="Sato A."/>
            <person name="Lyhne E.K."/>
            <person name="Kogle M.E."/>
            <person name="Wiebenga A."/>
            <person name="Kun R.S."/>
            <person name="Lubbers R.J."/>
            <person name="Makela M.R."/>
            <person name="Barry K."/>
            <person name="Chovatia M."/>
            <person name="Clum A."/>
            <person name="Daum C."/>
            <person name="Haridas S."/>
            <person name="He G."/>
            <person name="LaButti K."/>
            <person name="Lipzen A."/>
            <person name="Mondo S."/>
            <person name="Riley R."/>
            <person name="Salamov A."/>
            <person name="Simmons B.A."/>
            <person name="Magnuson J.K."/>
            <person name="Henrissat B."/>
            <person name="Mortensen U.H."/>
            <person name="Larsen T.O."/>
            <person name="Devries R.P."/>
            <person name="Grigoriev I.V."/>
            <person name="Machida M."/>
            <person name="Baker S.E."/>
            <person name="Andersen M.R."/>
        </authorList>
    </citation>
    <scope>NUCLEOTIDE SEQUENCE [LARGE SCALE GENOMIC DNA]</scope>
    <source>
        <strain evidence="4 5">IBT 29228</strain>
    </source>
</reference>
<organism evidence="4 5">
    <name type="scientific">Aspergillus bertholletiae</name>
    <dbReference type="NCBI Taxonomy" id="1226010"/>
    <lineage>
        <taxon>Eukaryota</taxon>
        <taxon>Fungi</taxon>
        <taxon>Dikarya</taxon>
        <taxon>Ascomycota</taxon>
        <taxon>Pezizomycotina</taxon>
        <taxon>Eurotiomycetes</taxon>
        <taxon>Eurotiomycetidae</taxon>
        <taxon>Eurotiales</taxon>
        <taxon>Aspergillaceae</taxon>
        <taxon>Aspergillus</taxon>
        <taxon>Aspergillus subgen. Circumdati</taxon>
    </lineage>
</organism>
<dbReference type="GO" id="GO:0016787">
    <property type="term" value="F:hydrolase activity"/>
    <property type="evidence" value="ECO:0007669"/>
    <property type="project" value="UniProtKB-KW"/>
</dbReference>